<organism evidence="2">
    <name type="scientific">uncultured bacterium A1Q1_fos_1231</name>
    <dbReference type="NCBI Taxonomy" id="1256544"/>
    <lineage>
        <taxon>Bacteria</taxon>
        <taxon>environmental samples</taxon>
    </lineage>
</organism>
<feature type="domain" description="Peptidase S9 prolyl oligopeptidase catalytic" evidence="1">
    <location>
        <begin position="193"/>
        <end position="333"/>
    </location>
</feature>
<protein>
    <recommendedName>
        <fullName evidence="1">Peptidase S9 prolyl oligopeptidase catalytic domain-containing protein</fullName>
    </recommendedName>
</protein>
<dbReference type="InterPro" id="IPR050261">
    <property type="entry name" value="FrsA_esterase"/>
</dbReference>
<dbReference type="Pfam" id="PF00326">
    <property type="entry name" value="Peptidase_S9"/>
    <property type="match status" value="1"/>
</dbReference>
<name>L7VUB0_9BACT</name>
<sequence>MRQTIAVGVLSTCLLGLAQTGCSSVESLAQEPTSHTAALTTGYSWDSDLPRLRDATEADCHFDSEKLVKRGSTLYRVYKVRFRSLESRGGVLTPIEIRGYAARPDAGSARPGIVLAHGLGGSADESATIGLADRVSAFVLSYTGPGGGTSPDNTSQGTPAGDHDGYAIFDTLTDVRGSWIWGHTAAALRGLTCLTTRPEVDSSRLGMTGYSAGSVATLLATGADDRIRAGVALSGTLAWDVATQSPDAWQHSLLQKAGLHTASREWQTLMTELIDPARALSRTSGKLLLINGTTDEFFPLTSTVSTLSALPSIASGDKTRISLAANFDHGCYKFTGVESAATIESRAQLRSDGGQRLWFGNAFGTDSRFRTLPSSPQVSLIPVGASTLIIATVDEPSAFAIEDVRLFVSGDQSYVYSSIQLDRDSSRSYRKLVAGTLPAASVSFVDVQYKTRDLFFPVRFSLSSLPSIPSGLVPHIRSQTTCL</sequence>
<evidence type="ECO:0000259" key="1">
    <source>
        <dbReference type="Pfam" id="PF00326"/>
    </source>
</evidence>
<dbReference type="GO" id="GO:0006508">
    <property type="term" value="P:proteolysis"/>
    <property type="evidence" value="ECO:0007669"/>
    <property type="project" value="InterPro"/>
</dbReference>
<dbReference type="AlphaFoldDB" id="L7VUB0"/>
<dbReference type="PANTHER" id="PTHR22946">
    <property type="entry name" value="DIENELACTONE HYDROLASE DOMAIN-CONTAINING PROTEIN-RELATED"/>
    <property type="match status" value="1"/>
</dbReference>
<proteinExistence type="predicted"/>
<accession>L7VUB0</accession>
<dbReference type="Gene3D" id="3.40.50.1820">
    <property type="entry name" value="alpha/beta hydrolase"/>
    <property type="match status" value="1"/>
</dbReference>
<dbReference type="InterPro" id="IPR029058">
    <property type="entry name" value="AB_hydrolase_fold"/>
</dbReference>
<reference evidence="2" key="1">
    <citation type="submission" date="2012-09" db="EMBL/GenBank/DDBJ databases">
        <title>Metagenomic Characterization of a Microbial Community in Wastewater Detects High Levels of Antibiotic Resistance.</title>
        <authorList>
            <person name="Abrams M."/>
            <person name="Caldwell A."/>
            <person name="Vandaei E."/>
            <person name="Lee W."/>
            <person name="Perrott J."/>
            <person name="Khan S.Y."/>
            <person name="Ta J."/>
            <person name="Romero D."/>
            <person name="Nguyen V."/>
            <person name="Pourmand N."/>
            <person name="Ouverney C.C."/>
        </authorList>
    </citation>
    <scope>NUCLEOTIDE SEQUENCE</scope>
</reference>
<evidence type="ECO:0000313" key="2">
    <source>
        <dbReference type="EMBL" id="AGC71034.1"/>
    </source>
</evidence>
<dbReference type="GO" id="GO:0008236">
    <property type="term" value="F:serine-type peptidase activity"/>
    <property type="evidence" value="ECO:0007669"/>
    <property type="project" value="InterPro"/>
</dbReference>
<dbReference type="SUPFAM" id="SSF53474">
    <property type="entry name" value="alpha/beta-Hydrolases"/>
    <property type="match status" value="1"/>
</dbReference>
<dbReference type="InterPro" id="IPR001375">
    <property type="entry name" value="Peptidase_S9_cat"/>
</dbReference>
<dbReference type="EMBL" id="JX649860">
    <property type="protein sequence ID" value="AGC71034.1"/>
    <property type="molecule type" value="Genomic_DNA"/>
</dbReference>